<evidence type="ECO:0000256" key="1">
    <source>
        <dbReference type="SAM" id="MobiDB-lite"/>
    </source>
</evidence>
<protein>
    <submittedName>
        <fullName evidence="2">Uncharacterized protein</fullName>
    </submittedName>
</protein>
<reference evidence="2 3" key="1">
    <citation type="journal article" date="2016" name="BMC Genomics">
        <title>Comparative genomics reveals Cyclospora cayetanensis possesses coccidia-like metabolism and invasion components but unique surface antigens.</title>
        <authorList>
            <person name="Liu S."/>
            <person name="Wang L."/>
            <person name="Zheng H."/>
            <person name="Xu Z."/>
            <person name="Roellig D.M."/>
            <person name="Li N."/>
            <person name="Frace M.A."/>
            <person name="Tang K."/>
            <person name="Arrowood M.J."/>
            <person name="Moss D.M."/>
            <person name="Zhang L."/>
            <person name="Feng Y."/>
            <person name="Xiao L."/>
        </authorList>
    </citation>
    <scope>NUCLEOTIDE SEQUENCE [LARGE SCALE GENOMIC DNA]</scope>
    <source>
        <strain evidence="2 3">CHN_HEN01</strain>
    </source>
</reference>
<accession>A0A1D3D2E3</accession>
<feature type="region of interest" description="Disordered" evidence="1">
    <location>
        <begin position="1"/>
        <end position="56"/>
    </location>
</feature>
<sequence>MERAHPAEFPSPSSFDPLSSPSRFCEPPAVPTLASLSSDASHGNVPAADEEASDAEEDLPCCRLSLPVHLALDRSKVIADFNRPHEGFSLYAAFSESAFALAAEGSLNQQQIADLHKLFQTVSRPPPFCPLPYRPARPSSLNPTPAKLSPPFPPPRYSAPLVPLPLQCVGVKQRQEPRKAKETTRGPWDVVLERQSRVVQEGGQKDANDCEEGLFADSGVGPSG</sequence>
<keyword evidence="3" id="KW-1185">Reference proteome</keyword>
<evidence type="ECO:0000313" key="2">
    <source>
        <dbReference type="EMBL" id="OEH77628.1"/>
    </source>
</evidence>
<dbReference type="EMBL" id="JROU02001030">
    <property type="protein sequence ID" value="OEH77628.1"/>
    <property type="molecule type" value="Genomic_DNA"/>
</dbReference>
<dbReference type="VEuPathDB" id="ToxoDB:cyc_03791"/>
<organism evidence="2 3">
    <name type="scientific">Cyclospora cayetanensis</name>
    <dbReference type="NCBI Taxonomy" id="88456"/>
    <lineage>
        <taxon>Eukaryota</taxon>
        <taxon>Sar</taxon>
        <taxon>Alveolata</taxon>
        <taxon>Apicomplexa</taxon>
        <taxon>Conoidasida</taxon>
        <taxon>Coccidia</taxon>
        <taxon>Eucoccidiorida</taxon>
        <taxon>Eimeriorina</taxon>
        <taxon>Eimeriidae</taxon>
        <taxon>Cyclospora</taxon>
    </lineage>
</organism>
<dbReference type="VEuPathDB" id="ToxoDB:LOC34620428"/>
<comment type="caution">
    <text evidence="2">The sequence shown here is derived from an EMBL/GenBank/DDBJ whole genome shotgun (WGS) entry which is preliminary data.</text>
</comment>
<feature type="region of interest" description="Disordered" evidence="1">
    <location>
        <begin position="172"/>
        <end position="224"/>
    </location>
</feature>
<proteinExistence type="predicted"/>
<feature type="compositionally biased region" description="Basic and acidic residues" evidence="1">
    <location>
        <begin position="173"/>
        <end position="184"/>
    </location>
</feature>
<gene>
    <name evidence="2" type="ORF">cyc_03791</name>
</gene>
<evidence type="ECO:0000313" key="3">
    <source>
        <dbReference type="Proteomes" id="UP000095192"/>
    </source>
</evidence>
<feature type="compositionally biased region" description="Low complexity" evidence="1">
    <location>
        <begin position="10"/>
        <end position="22"/>
    </location>
</feature>
<dbReference type="Proteomes" id="UP000095192">
    <property type="component" value="Unassembled WGS sequence"/>
</dbReference>
<name>A0A1D3D2E3_9EIME</name>
<dbReference type="InParanoid" id="A0A1D3D2E3"/>
<dbReference type="AlphaFoldDB" id="A0A1D3D2E3"/>